<dbReference type="InterPro" id="IPR007527">
    <property type="entry name" value="Znf_SWIM"/>
</dbReference>
<evidence type="ECO:0000256" key="4">
    <source>
        <dbReference type="PROSITE-ProRule" id="PRU00325"/>
    </source>
</evidence>
<name>A0A0K9PAA6_ZOSMR</name>
<dbReference type="AlphaFoldDB" id="A0A0K9PAA6"/>
<evidence type="ECO:0000313" key="6">
    <source>
        <dbReference type="EMBL" id="KMZ65904.1"/>
    </source>
</evidence>
<keyword evidence="3" id="KW-0862">Zinc</keyword>
<dbReference type="Pfam" id="PF04434">
    <property type="entry name" value="SWIM"/>
    <property type="match status" value="1"/>
</dbReference>
<comment type="caution">
    <text evidence="6">The sequence shown here is derived from an EMBL/GenBank/DDBJ whole genome shotgun (WGS) entry which is preliminary data.</text>
</comment>
<evidence type="ECO:0000256" key="2">
    <source>
        <dbReference type="ARBA" id="ARBA00022771"/>
    </source>
</evidence>
<organism evidence="6 7">
    <name type="scientific">Zostera marina</name>
    <name type="common">Eelgrass</name>
    <dbReference type="NCBI Taxonomy" id="29655"/>
    <lineage>
        <taxon>Eukaryota</taxon>
        <taxon>Viridiplantae</taxon>
        <taxon>Streptophyta</taxon>
        <taxon>Embryophyta</taxon>
        <taxon>Tracheophyta</taxon>
        <taxon>Spermatophyta</taxon>
        <taxon>Magnoliopsida</taxon>
        <taxon>Liliopsida</taxon>
        <taxon>Zosteraceae</taxon>
        <taxon>Zostera</taxon>
    </lineage>
</organism>
<accession>A0A0K9PAA6</accession>
<evidence type="ECO:0000259" key="5">
    <source>
        <dbReference type="PROSITE" id="PS50966"/>
    </source>
</evidence>
<dbReference type="Proteomes" id="UP000036987">
    <property type="component" value="Unassembled WGS sequence"/>
</dbReference>
<dbReference type="PROSITE" id="PS50966">
    <property type="entry name" value="ZF_SWIM"/>
    <property type="match status" value="1"/>
</dbReference>
<dbReference type="EMBL" id="LFYR01000999">
    <property type="protein sequence ID" value="KMZ65904.1"/>
    <property type="molecule type" value="Genomic_DNA"/>
</dbReference>
<feature type="domain" description="SWIM-type" evidence="5">
    <location>
        <begin position="12"/>
        <end position="50"/>
    </location>
</feature>
<dbReference type="GO" id="GO:0008270">
    <property type="term" value="F:zinc ion binding"/>
    <property type="evidence" value="ECO:0007669"/>
    <property type="project" value="UniProtKB-KW"/>
</dbReference>
<keyword evidence="7" id="KW-1185">Reference proteome</keyword>
<dbReference type="SMART" id="SM00575">
    <property type="entry name" value="ZnF_PMZ"/>
    <property type="match status" value="1"/>
</dbReference>
<proteinExistence type="predicted"/>
<gene>
    <name evidence="6" type="ORF">ZOSMA_306G00090</name>
</gene>
<dbReference type="OrthoDB" id="124789at2759"/>
<evidence type="ECO:0000256" key="1">
    <source>
        <dbReference type="ARBA" id="ARBA00022723"/>
    </source>
</evidence>
<keyword evidence="2 4" id="KW-0863">Zinc-finger</keyword>
<evidence type="ECO:0000313" key="7">
    <source>
        <dbReference type="Proteomes" id="UP000036987"/>
    </source>
</evidence>
<reference evidence="7" key="1">
    <citation type="journal article" date="2016" name="Nature">
        <title>The genome of the seagrass Zostera marina reveals angiosperm adaptation to the sea.</title>
        <authorList>
            <person name="Olsen J.L."/>
            <person name="Rouze P."/>
            <person name="Verhelst B."/>
            <person name="Lin Y.-C."/>
            <person name="Bayer T."/>
            <person name="Collen J."/>
            <person name="Dattolo E."/>
            <person name="De Paoli E."/>
            <person name="Dittami S."/>
            <person name="Maumus F."/>
            <person name="Michel G."/>
            <person name="Kersting A."/>
            <person name="Lauritano C."/>
            <person name="Lohaus R."/>
            <person name="Toepel M."/>
            <person name="Tonon T."/>
            <person name="Vanneste K."/>
            <person name="Amirebrahimi M."/>
            <person name="Brakel J."/>
            <person name="Bostroem C."/>
            <person name="Chovatia M."/>
            <person name="Grimwood J."/>
            <person name="Jenkins J.W."/>
            <person name="Jueterbock A."/>
            <person name="Mraz A."/>
            <person name="Stam W.T."/>
            <person name="Tice H."/>
            <person name="Bornberg-Bauer E."/>
            <person name="Green P.J."/>
            <person name="Pearson G.A."/>
            <person name="Procaccini G."/>
            <person name="Duarte C.M."/>
            <person name="Schmutz J."/>
            <person name="Reusch T.B.H."/>
            <person name="Van de Peer Y."/>
        </authorList>
    </citation>
    <scope>NUCLEOTIDE SEQUENCE [LARGE SCALE GENOMIC DNA]</scope>
    <source>
        <strain evidence="7">cv. Finnish</strain>
    </source>
</reference>
<protein>
    <recommendedName>
        <fullName evidence="5">SWIM-type domain-containing protein</fullName>
    </recommendedName>
</protein>
<keyword evidence="1" id="KW-0479">Metal-binding</keyword>
<evidence type="ECO:0000256" key="3">
    <source>
        <dbReference type="ARBA" id="ARBA00022833"/>
    </source>
</evidence>
<dbReference type="InterPro" id="IPR006564">
    <property type="entry name" value="Znf_PMZ"/>
</dbReference>
<sequence>MKQYVGIFTQIVSARLHTLNGFQLPTCSCGMFTSKNIPCRHIISLLNFFSITSLPSSFISNRWKRTVRKSDAPIKPNAFKANVELNSLFYKFAALASQDPGVEIKILESLKKCLTLVEGK</sequence>